<organism evidence="2 3">
    <name type="scientific">Amycolatopsis camponoti</name>
    <dbReference type="NCBI Taxonomy" id="2606593"/>
    <lineage>
        <taxon>Bacteria</taxon>
        <taxon>Bacillati</taxon>
        <taxon>Actinomycetota</taxon>
        <taxon>Actinomycetes</taxon>
        <taxon>Pseudonocardiales</taxon>
        <taxon>Pseudonocardiaceae</taxon>
        <taxon>Amycolatopsis</taxon>
    </lineage>
</organism>
<dbReference type="NCBIfam" id="TIGR04363">
    <property type="entry name" value="LD_lanti_pre"/>
    <property type="match status" value="1"/>
</dbReference>
<dbReference type="InterPro" id="IPR027575">
    <property type="entry name" value="LD_lanti_pre"/>
</dbReference>
<evidence type="ECO:0000313" key="2">
    <source>
        <dbReference type="EMBL" id="VVJ22644.1"/>
    </source>
</evidence>
<dbReference type="EMBL" id="CABVGP010000003">
    <property type="protein sequence ID" value="VVJ22644.1"/>
    <property type="molecule type" value="Genomic_DNA"/>
</dbReference>
<accession>A0A6I8LZT5</accession>
<protein>
    <recommendedName>
        <fullName evidence="4">FxLD family lantipeptide</fullName>
    </recommendedName>
</protein>
<evidence type="ECO:0000256" key="1">
    <source>
        <dbReference type="SAM" id="MobiDB-lite"/>
    </source>
</evidence>
<sequence length="66" mass="6909">MSAALVLEHVESPDSSAGPVDDAEFELDLRVVESTTKLVITMCDTSDGCGSTCSTSACTTFSNDPY</sequence>
<reference evidence="2 3" key="1">
    <citation type="submission" date="2019-09" db="EMBL/GenBank/DDBJ databases">
        <authorList>
            <person name="Leyn A S."/>
        </authorList>
    </citation>
    <scope>NUCLEOTIDE SEQUENCE [LARGE SCALE GENOMIC DNA]</scope>
    <source>
        <strain evidence="2">AA231_1</strain>
    </source>
</reference>
<dbReference type="AlphaFoldDB" id="A0A6I8LZT5"/>
<feature type="region of interest" description="Disordered" evidence="1">
    <location>
        <begin position="1"/>
        <end position="21"/>
    </location>
</feature>
<dbReference type="RefSeq" id="WP_155547618.1">
    <property type="nucleotide sequence ID" value="NZ_CABVGP010000003.1"/>
</dbReference>
<dbReference type="Proteomes" id="UP000399805">
    <property type="component" value="Unassembled WGS sequence"/>
</dbReference>
<proteinExistence type="predicted"/>
<gene>
    <name evidence="2" type="ORF">AA23TX_07561</name>
</gene>
<evidence type="ECO:0008006" key="4">
    <source>
        <dbReference type="Google" id="ProtNLM"/>
    </source>
</evidence>
<name>A0A6I8LZT5_9PSEU</name>
<evidence type="ECO:0000313" key="3">
    <source>
        <dbReference type="Proteomes" id="UP000399805"/>
    </source>
</evidence>
<keyword evidence="3" id="KW-1185">Reference proteome</keyword>